<dbReference type="PROSITE" id="PS50082">
    <property type="entry name" value="WD_REPEATS_2"/>
    <property type="match status" value="1"/>
</dbReference>
<evidence type="ECO:0000256" key="5">
    <source>
        <dbReference type="ARBA" id="ARBA00022574"/>
    </source>
</evidence>
<dbReference type="InterPro" id="IPR001680">
    <property type="entry name" value="WD40_rpt"/>
</dbReference>
<comment type="subcellular location">
    <subcellularLocation>
        <location evidence="2">Cytoplasm</location>
    </subcellularLocation>
    <subcellularLocation>
        <location evidence="1">Nucleus</location>
    </subcellularLocation>
</comment>
<name>A0A7R9PYZ9_9ACAR</name>
<dbReference type="Proteomes" id="UP000759131">
    <property type="component" value="Unassembled WGS sequence"/>
</dbReference>
<comment type="similarity">
    <text evidence="9">Belongs to the WD repeat DCAF12 family.</text>
</comment>
<dbReference type="Pfam" id="PF23760">
    <property type="entry name" value="Beta-prop_DCAF12"/>
    <property type="match status" value="1"/>
</dbReference>
<dbReference type="Gene3D" id="2.130.10.10">
    <property type="entry name" value="YVTN repeat-like/Quinoprotein amine dehydrogenase"/>
    <property type="match status" value="2"/>
</dbReference>
<dbReference type="InterPro" id="IPR015943">
    <property type="entry name" value="WD40/YVTN_repeat-like_dom_sf"/>
</dbReference>
<dbReference type="EMBL" id="CAJPIZ010003477">
    <property type="protein sequence ID" value="CAG2106402.1"/>
    <property type="molecule type" value="Genomic_DNA"/>
</dbReference>
<keyword evidence="13" id="KW-1185">Reference proteome</keyword>
<evidence type="ECO:0000256" key="4">
    <source>
        <dbReference type="ARBA" id="ARBA00022490"/>
    </source>
</evidence>
<feature type="domain" description="DDB1- and CUL4-associated factor 12 beta-propeller" evidence="11">
    <location>
        <begin position="119"/>
        <end position="415"/>
    </location>
</feature>
<dbReference type="GO" id="GO:0080008">
    <property type="term" value="C:Cul4-RING E3 ubiquitin ligase complex"/>
    <property type="evidence" value="ECO:0007669"/>
    <property type="project" value="TreeGrafter"/>
</dbReference>
<dbReference type="EMBL" id="OC858052">
    <property type="protein sequence ID" value="CAD7625972.1"/>
    <property type="molecule type" value="Genomic_DNA"/>
</dbReference>
<accession>A0A7R9PYZ9</accession>
<evidence type="ECO:0000256" key="3">
    <source>
        <dbReference type="ARBA" id="ARBA00004906"/>
    </source>
</evidence>
<dbReference type="GO" id="GO:0005737">
    <property type="term" value="C:cytoplasm"/>
    <property type="evidence" value="ECO:0007669"/>
    <property type="project" value="UniProtKB-SubCell"/>
</dbReference>
<sequence>MAFVKKRRIDALRDDHWSQWTDPLIDNYVDLFERRSKRANTYTQIKSNVNNERNNYMLLSDPKWMEKFLNGEIDSSYYGSDRSQNVVDFTSSRSIDNKGLRRAAQLPQEFGTRRLLANNLLREQHFPFETFNKVFASQWLNDQQIVFGTKCNKLVVLDVMNNRKHLIPTLKSSPKRRLPENPCGIHAIEINPSRTLLATGGDNPNDVAVYRLPTLDPFCVGERAHDDWIFDMKWLDDQFLVSGSRDSTLALWRFEDNETKNSVDDSLVPKYSHTKPLLIKECKTAEKIRAVLYNQRTEEVAILSLNAHIHLFDSQTLNQKFSKSLPFCFENVCLSQQSDRNIYAVGSKSHVTILDTNTLKAIEKVASKSQGTGIRSLSFCNDLLTIGTGDGYVMFFDIRAMKYLESDGQSALKASKGCYVRIVV</sequence>
<organism evidence="12">
    <name type="scientific">Medioppia subpectinata</name>
    <dbReference type="NCBI Taxonomy" id="1979941"/>
    <lineage>
        <taxon>Eukaryota</taxon>
        <taxon>Metazoa</taxon>
        <taxon>Ecdysozoa</taxon>
        <taxon>Arthropoda</taxon>
        <taxon>Chelicerata</taxon>
        <taxon>Arachnida</taxon>
        <taxon>Acari</taxon>
        <taxon>Acariformes</taxon>
        <taxon>Sarcoptiformes</taxon>
        <taxon>Oribatida</taxon>
        <taxon>Brachypylina</taxon>
        <taxon>Oppioidea</taxon>
        <taxon>Oppiidae</taxon>
        <taxon>Medioppia</taxon>
    </lineage>
</organism>
<keyword evidence="8" id="KW-0539">Nucleus</keyword>
<dbReference type="GO" id="GO:0005634">
    <property type="term" value="C:nucleus"/>
    <property type="evidence" value="ECO:0007669"/>
    <property type="project" value="UniProtKB-SubCell"/>
</dbReference>
<keyword evidence="5 10" id="KW-0853">WD repeat</keyword>
<dbReference type="SUPFAM" id="SSF50978">
    <property type="entry name" value="WD40 repeat-like"/>
    <property type="match status" value="1"/>
</dbReference>
<comment type="pathway">
    <text evidence="3">Protein modification; protein ubiquitination.</text>
</comment>
<keyword evidence="6" id="KW-0677">Repeat</keyword>
<proteinExistence type="inferred from homology"/>
<gene>
    <name evidence="12" type="ORF">OSB1V03_LOCUS6405</name>
</gene>
<evidence type="ECO:0000256" key="10">
    <source>
        <dbReference type="PROSITE-ProRule" id="PRU00221"/>
    </source>
</evidence>
<dbReference type="SMART" id="SM00320">
    <property type="entry name" value="WD40"/>
    <property type="match status" value="4"/>
</dbReference>
<evidence type="ECO:0000256" key="7">
    <source>
        <dbReference type="ARBA" id="ARBA00022786"/>
    </source>
</evidence>
<reference evidence="12" key="1">
    <citation type="submission" date="2020-11" db="EMBL/GenBank/DDBJ databases">
        <authorList>
            <person name="Tran Van P."/>
        </authorList>
    </citation>
    <scope>NUCLEOTIDE SEQUENCE</scope>
</reference>
<evidence type="ECO:0000256" key="2">
    <source>
        <dbReference type="ARBA" id="ARBA00004496"/>
    </source>
</evidence>
<dbReference type="OrthoDB" id="9610195at2759"/>
<evidence type="ECO:0000256" key="9">
    <source>
        <dbReference type="ARBA" id="ARBA00038022"/>
    </source>
</evidence>
<evidence type="ECO:0000256" key="1">
    <source>
        <dbReference type="ARBA" id="ARBA00004123"/>
    </source>
</evidence>
<dbReference type="AlphaFoldDB" id="A0A7R9PYZ9"/>
<feature type="repeat" description="WD" evidence="10">
    <location>
        <begin position="222"/>
        <end position="262"/>
    </location>
</feature>
<dbReference type="PANTHER" id="PTHR19860">
    <property type="entry name" value="DDB1- AND CUL4-ASSOCIATED FACTOR 12-RELATED"/>
    <property type="match status" value="1"/>
</dbReference>
<dbReference type="InterPro" id="IPR051191">
    <property type="entry name" value="DCAF12"/>
</dbReference>
<evidence type="ECO:0000313" key="13">
    <source>
        <dbReference type="Proteomes" id="UP000759131"/>
    </source>
</evidence>
<keyword evidence="4" id="KW-0963">Cytoplasm</keyword>
<protein>
    <recommendedName>
        <fullName evidence="11">DDB1- and CUL4-associated factor 12 beta-propeller domain-containing protein</fullName>
    </recommendedName>
</protein>
<feature type="non-terminal residue" evidence="12">
    <location>
        <position position="424"/>
    </location>
</feature>
<evidence type="ECO:0000256" key="8">
    <source>
        <dbReference type="ARBA" id="ARBA00023242"/>
    </source>
</evidence>
<keyword evidence="7" id="KW-0833">Ubl conjugation pathway</keyword>
<dbReference type="PANTHER" id="PTHR19860:SF16">
    <property type="entry name" value="DDB1- AND CUL4-ASSOCIATED FACTOR 12"/>
    <property type="match status" value="1"/>
</dbReference>
<evidence type="ECO:0000256" key="6">
    <source>
        <dbReference type="ARBA" id="ARBA00022737"/>
    </source>
</evidence>
<evidence type="ECO:0000259" key="11">
    <source>
        <dbReference type="Pfam" id="PF23760"/>
    </source>
</evidence>
<dbReference type="InterPro" id="IPR056151">
    <property type="entry name" value="Beta-prop_DCAF12"/>
</dbReference>
<evidence type="ECO:0000313" key="12">
    <source>
        <dbReference type="EMBL" id="CAD7625972.1"/>
    </source>
</evidence>
<dbReference type="InterPro" id="IPR036322">
    <property type="entry name" value="WD40_repeat_dom_sf"/>
</dbReference>